<keyword evidence="7" id="KW-0520">NAD</keyword>
<dbReference type="PIRSF" id="PIRSF000105">
    <property type="entry name" value="HCDH"/>
    <property type="match status" value="1"/>
</dbReference>
<evidence type="ECO:0000259" key="12">
    <source>
        <dbReference type="Pfam" id="PF02737"/>
    </source>
</evidence>
<dbReference type="InterPro" id="IPR006108">
    <property type="entry name" value="3HC_DH_C"/>
</dbReference>
<evidence type="ECO:0000256" key="7">
    <source>
        <dbReference type="ARBA" id="ARBA00023027"/>
    </source>
</evidence>
<evidence type="ECO:0000256" key="4">
    <source>
        <dbReference type="ARBA" id="ARBA00022490"/>
    </source>
</evidence>
<feature type="domain" description="3-hydroxyacyl-CoA dehydrogenase NAD binding" evidence="12">
    <location>
        <begin position="4"/>
        <end position="175"/>
    </location>
</feature>
<name>A0A4P8EE58_9RHOB</name>
<evidence type="ECO:0000256" key="8">
    <source>
        <dbReference type="ARBA" id="ARBA00038962"/>
    </source>
</evidence>
<keyword evidence="4" id="KW-0963">Cytoplasm</keyword>
<protein>
    <recommendedName>
        <fullName evidence="9">L-gulonate 3-dehydrogenase</fullName>
        <ecNumber evidence="8">1.1.1.45</ecNumber>
    </recommendedName>
    <alternativeName>
        <fullName evidence="9">L-gulonate 3-dehydrogenase</fullName>
    </alternativeName>
</protein>
<dbReference type="InterPro" id="IPR022694">
    <property type="entry name" value="3-OHacyl-CoA_DH"/>
</dbReference>
<comment type="subcellular location">
    <subcellularLocation>
        <location evidence="1">Cytoplasm</location>
    </subcellularLocation>
</comment>
<dbReference type="Gene3D" id="1.10.1040.10">
    <property type="entry name" value="N-(1-d-carboxylethyl)-l-norvaline Dehydrogenase, domain 2"/>
    <property type="match status" value="1"/>
</dbReference>
<dbReference type="InterPro" id="IPR006176">
    <property type="entry name" value="3-OHacyl-CoA_DH_NAD-bd"/>
</dbReference>
<dbReference type="PANTHER" id="PTHR48075">
    <property type="entry name" value="3-HYDROXYACYL-COA DEHYDROGENASE FAMILY PROTEIN"/>
    <property type="match status" value="1"/>
</dbReference>
<dbReference type="RefSeq" id="WP_137192665.1">
    <property type="nucleotide sequence ID" value="NZ_CP039964.1"/>
</dbReference>
<evidence type="ECO:0000256" key="2">
    <source>
        <dbReference type="ARBA" id="ARBA00009463"/>
    </source>
</evidence>
<comment type="subunit">
    <text evidence="3">Homodimer.</text>
</comment>
<feature type="site" description="Important for catalytic activity" evidence="10">
    <location>
        <position position="132"/>
    </location>
</feature>
<dbReference type="Pfam" id="PF00725">
    <property type="entry name" value="3HCDH"/>
    <property type="match status" value="1"/>
</dbReference>
<comment type="similarity">
    <text evidence="2">Belongs to the 3-hydroxyacyl-CoA dehydrogenase family.</text>
</comment>
<gene>
    <name evidence="13" type="ORF">EOK75_03875</name>
</gene>
<dbReference type="PANTHER" id="PTHR48075:SF1">
    <property type="entry name" value="LAMBDA-CRYSTALLIN HOMOLOG"/>
    <property type="match status" value="1"/>
</dbReference>
<sequence>MTRTVAVIGSGLIGRAWAVVFARAGCQVRLWDPSPEVRAQLPDTLAQTCTLSGDDPAALANVTICDDMASAVEGVEWVQENGPEKLEIKRQIYADLDRLAPPDAILASSSSALVASSFAKGLAGSHRILVAHPVNPPHVVPVVELCPSEDTAPEAMDRAEALMHAVAQVPVRLSREIDGFVLNRLQAVLLAESLSLIEQGIVTPEGLDDTICHGLGRRWTLLGPMATINLNAPGGVIDYLDRYGPTMARLSDSAARGEAFTDTAAERVAAAMPPPEEVPERTRARDAKLAALAQFLKE</sequence>
<keyword evidence="6" id="KW-0560">Oxidoreductase</keyword>
<dbReference type="SUPFAM" id="SSF48179">
    <property type="entry name" value="6-phosphogluconate dehydrogenase C-terminal domain-like"/>
    <property type="match status" value="1"/>
</dbReference>
<keyword evidence="5" id="KW-0597">Phosphoprotein</keyword>
<dbReference type="Pfam" id="PF02737">
    <property type="entry name" value="3HCDH_N"/>
    <property type="match status" value="1"/>
</dbReference>
<accession>A0A4P8EE58</accession>
<evidence type="ECO:0000256" key="3">
    <source>
        <dbReference type="ARBA" id="ARBA00011738"/>
    </source>
</evidence>
<evidence type="ECO:0000256" key="6">
    <source>
        <dbReference type="ARBA" id="ARBA00023002"/>
    </source>
</evidence>
<dbReference type="SUPFAM" id="SSF51735">
    <property type="entry name" value="NAD(P)-binding Rossmann-fold domains"/>
    <property type="match status" value="1"/>
</dbReference>
<dbReference type="EMBL" id="CP039964">
    <property type="protein sequence ID" value="QCO54999.1"/>
    <property type="molecule type" value="Genomic_DNA"/>
</dbReference>
<dbReference type="OrthoDB" id="9803287at2"/>
<dbReference type="GO" id="GO:0006631">
    <property type="term" value="P:fatty acid metabolic process"/>
    <property type="evidence" value="ECO:0007669"/>
    <property type="project" value="InterPro"/>
</dbReference>
<dbReference type="InterPro" id="IPR013328">
    <property type="entry name" value="6PGD_dom2"/>
</dbReference>
<evidence type="ECO:0000313" key="13">
    <source>
        <dbReference type="EMBL" id="QCO54999.1"/>
    </source>
</evidence>
<dbReference type="KEGG" id="pseb:EOK75_03875"/>
<dbReference type="AlphaFoldDB" id="A0A4P8EE58"/>
<evidence type="ECO:0000256" key="5">
    <source>
        <dbReference type="ARBA" id="ARBA00022553"/>
    </source>
</evidence>
<dbReference type="Gene3D" id="3.40.50.720">
    <property type="entry name" value="NAD(P)-binding Rossmann-like Domain"/>
    <property type="match status" value="1"/>
</dbReference>
<evidence type="ECO:0000256" key="10">
    <source>
        <dbReference type="PIRSR" id="PIRSR000105-1"/>
    </source>
</evidence>
<organism evidence="13 14">
    <name type="scientific">Pseudorhodobacter turbinis</name>
    <dbReference type="NCBI Taxonomy" id="2500533"/>
    <lineage>
        <taxon>Bacteria</taxon>
        <taxon>Pseudomonadati</taxon>
        <taxon>Pseudomonadota</taxon>
        <taxon>Alphaproteobacteria</taxon>
        <taxon>Rhodobacterales</taxon>
        <taxon>Paracoccaceae</taxon>
        <taxon>Pseudorhodobacter</taxon>
    </lineage>
</organism>
<reference evidence="13 14" key="1">
    <citation type="submission" date="2019-05" db="EMBL/GenBank/DDBJ databases">
        <title>Pseudorhodobacter turbinis sp. nov., isolated from the gut of the Korean turban shell.</title>
        <authorList>
            <person name="Jeong Y.-S."/>
            <person name="Kang W.-R."/>
            <person name="Bae J.-W."/>
        </authorList>
    </citation>
    <scope>NUCLEOTIDE SEQUENCE [LARGE SCALE GENOMIC DNA]</scope>
    <source>
        <strain evidence="13 14">S12M18</strain>
    </source>
</reference>
<keyword evidence="14" id="KW-1185">Reference proteome</keyword>
<evidence type="ECO:0000256" key="1">
    <source>
        <dbReference type="ARBA" id="ARBA00004496"/>
    </source>
</evidence>
<dbReference type="GO" id="GO:0050104">
    <property type="term" value="F:L-gulonate 3-dehydrogenase activity"/>
    <property type="evidence" value="ECO:0007669"/>
    <property type="project" value="UniProtKB-EC"/>
</dbReference>
<dbReference type="GO" id="GO:0070403">
    <property type="term" value="F:NAD+ binding"/>
    <property type="evidence" value="ECO:0007669"/>
    <property type="project" value="InterPro"/>
</dbReference>
<dbReference type="InterPro" id="IPR008927">
    <property type="entry name" value="6-PGluconate_DH-like_C_sf"/>
</dbReference>
<feature type="domain" description="3-hydroxyacyl-CoA dehydrogenase C-terminal" evidence="11">
    <location>
        <begin position="179"/>
        <end position="246"/>
    </location>
</feature>
<proteinExistence type="inferred from homology"/>
<dbReference type="GO" id="GO:0005737">
    <property type="term" value="C:cytoplasm"/>
    <property type="evidence" value="ECO:0007669"/>
    <property type="project" value="UniProtKB-SubCell"/>
</dbReference>
<dbReference type="Proteomes" id="UP000298631">
    <property type="component" value="Chromosome"/>
</dbReference>
<evidence type="ECO:0000256" key="9">
    <source>
        <dbReference type="ARBA" id="ARBA00042709"/>
    </source>
</evidence>
<evidence type="ECO:0000313" key="14">
    <source>
        <dbReference type="Proteomes" id="UP000298631"/>
    </source>
</evidence>
<dbReference type="InterPro" id="IPR036291">
    <property type="entry name" value="NAD(P)-bd_dom_sf"/>
</dbReference>
<dbReference type="EC" id="1.1.1.45" evidence="8"/>
<evidence type="ECO:0000259" key="11">
    <source>
        <dbReference type="Pfam" id="PF00725"/>
    </source>
</evidence>